<accession>A0A5J9SQZ2</accession>
<proteinExistence type="predicted"/>
<dbReference type="Gramene" id="TVU01391">
    <property type="protein sequence ID" value="TVU01391"/>
    <property type="gene ID" value="EJB05_53160"/>
</dbReference>
<feature type="non-terminal residue" evidence="2">
    <location>
        <position position="1"/>
    </location>
</feature>
<keyword evidence="3" id="KW-1185">Reference proteome</keyword>
<protein>
    <recommendedName>
        <fullName evidence="1">R13L1/DRL21-like LRR repeat region domain-containing protein</fullName>
    </recommendedName>
</protein>
<evidence type="ECO:0000313" key="3">
    <source>
        <dbReference type="Proteomes" id="UP000324897"/>
    </source>
</evidence>
<comment type="caution">
    <text evidence="2">The sequence shown here is derived from an EMBL/GenBank/DDBJ whole genome shotgun (WGS) entry which is preliminary data.</text>
</comment>
<organism evidence="2 3">
    <name type="scientific">Eragrostis curvula</name>
    <name type="common">weeping love grass</name>
    <dbReference type="NCBI Taxonomy" id="38414"/>
    <lineage>
        <taxon>Eukaryota</taxon>
        <taxon>Viridiplantae</taxon>
        <taxon>Streptophyta</taxon>
        <taxon>Embryophyta</taxon>
        <taxon>Tracheophyta</taxon>
        <taxon>Spermatophyta</taxon>
        <taxon>Magnoliopsida</taxon>
        <taxon>Liliopsida</taxon>
        <taxon>Poales</taxon>
        <taxon>Poaceae</taxon>
        <taxon>PACMAD clade</taxon>
        <taxon>Chloridoideae</taxon>
        <taxon>Eragrostideae</taxon>
        <taxon>Eragrostidinae</taxon>
        <taxon>Eragrostis</taxon>
    </lineage>
</organism>
<dbReference type="PANTHER" id="PTHR47186">
    <property type="entry name" value="LEUCINE-RICH REPEAT-CONTAINING PROTEIN 57"/>
    <property type="match status" value="1"/>
</dbReference>
<dbReference type="InterPro" id="IPR056789">
    <property type="entry name" value="LRR_R13L1-DRL21"/>
</dbReference>
<reference evidence="2 3" key="1">
    <citation type="journal article" date="2019" name="Sci. Rep.">
        <title>A high-quality genome of Eragrostis curvula grass provides insights into Poaceae evolution and supports new strategies to enhance forage quality.</title>
        <authorList>
            <person name="Carballo J."/>
            <person name="Santos B.A.C.M."/>
            <person name="Zappacosta D."/>
            <person name="Garbus I."/>
            <person name="Selva J.P."/>
            <person name="Gallo C.A."/>
            <person name="Diaz A."/>
            <person name="Albertini E."/>
            <person name="Caccamo M."/>
            <person name="Echenique V."/>
        </authorList>
    </citation>
    <scope>NUCLEOTIDE SEQUENCE [LARGE SCALE GENOMIC DNA]</scope>
    <source>
        <strain evidence="3">cv. Victoria</strain>
        <tissue evidence="2">Leaf</tissue>
    </source>
</reference>
<dbReference type="SUPFAM" id="SSF52058">
    <property type="entry name" value="L domain-like"/>
    <property type="match status" value="2"/>
</dbReference>
<dbReference type="Gene3D" id="3.80.10.10">
    <property type="entry name" value="Ribonuclease Inhibitor"/>
    <property type="match status" value="3"/>
</dbReference>
<dbReference type="EMBL" id="RWGY01000449">
    <property type="protein sequence ID" value="TVU01391.1"/>
    <property type="molecule type" value="Genomic_DNA"/>
</dbReference>
<name>A0A5J9SQZ2_9POAL</name>
<sequence>MMFDGLGSLICNLAAFIHLRYLELRAAYATSNLQLPESVSKLYHLEVLDINIRHNWGSRTELPRGLSNLVNLRHFLAFENLHTKIAAVGKLKFLQELKAFKVRNKKEFSIAQLSTLMELRGSLKIYGLGNVENKEEAMMARLKDKVHLSNLLLSWEKGQENAASHTVVLEGLQPCTTIKCLRIDGHRGIAPKWLTTDFSLMSLQSLHLEGCQNWVALPPIEKLQFLRELHLVRLCKIREVIIGPLESSGDNNNEQRLPNLHRVLIHDWLESEDLPALPVSKTSTDLDISNAGSIGSMSFRLKLADGSDGLALIISGGPHLSSLDEKLLAFHNLTTLEELEITGSPSLSYLAWNSLQQLTILKRLTLSNCPKVFSSFHTGYSLPPSLEDLDLSSCDITGCQLSEVLVGLTNLSSLRIAHCDKTLHIDELSFLTTAVCRNLVSLKKLRINCTLDFDNVDRQMRGFTDEQQEALQLLNSLQRLELLSMASLQMLPSELHRLSSLQHLIIKNCKSIKSLPEKGLPGSLKLLDVDQCSTELYEQCQHVKGLRWLYIRGPTSVELQIFDFPQEGSRWYMQASETYLKPQSALSD</sequence>
<evidence type="ECO:0000259" key="1">
    <source>
        <dbReference type="Pfam" id="PF25019"/>
    </source>
</evidence>
<dbReference type="AlphaFoldDB" id="A0A5J9SQZ2"/>
<dbReference type="Pfam" id="PF25019">
    <property type="entry name" value="LRR_R13L1-DRL21"/>
    <property type="match status" value="1"/>
</dbReference>
<dbReference type="OrthoDB" id="692655at2759"/>
<gene>
    <name evidence="2" type="ORF">EJB05_53160</name>
</gene>
<feature type="domain" description="R13L1/DRL21-like LRR repeat region" evidence="1">
    <location>
        <begin position="110"/>
        <end position="232"/>
    </location>
</feature>
<dbReference type="Proteomes" id="UP000324897">
    <property type="component" value="Unassembled WGS sequence"/>
</dbReference>
<evidence type="ECO:0000313" key="2">
    <source>
        <dbReference type="EMBL" id="TVU01391.1"/>
    </source>
</evidence>
<dbReference type="PANTHER" id="PTHR47186:SF48">
    <property type="entry name" value="NB-ARC DOMAIN-CONTAINING PROTEIN"/>
    <property type="match status" value="1"/>
</dbReference>
<dbReference type="InterPro" id="IPR032675">
    <property type="entry name" value="LRR_dom_sf"/>
</dbReference>